<proteinExistence type="inferred from homology"/>
<dbReference type="GO" id="GO:0000287">
    <property type="term" value="F:magnesium ion binding"/>
    <property type="evidence" value="ECO:0007669"/>
    <property type="project" value="UniProtKB-UniRule"/>
</dbReference>
<evidence type="ECO:0000256" key="3">
    <source>
        <dbReference type="ARBA" id="ARBA00022723"/>
    </source>
</evidence>
<feature type="domain" description="Alpha-D-phosphohexomutase C-terminal" evidence="11">
    <location>
        <begin position="374"/>
        <end position="439"/>
    </location>
</feature>
<dbReference type="Pfam" id="PF02879">
    <property type="entry name" value="PGM_PMM_II"/>
    <property type="match status" value="1"/>
</dbReference>
<dbReference type="FunFam" id="3.40.120.10:FF:000001">
    <property type="entry name" value="Phosphoglucosamine mutase"/>
    <property type="match status" value="1"/>
</dbReference>
<evidence type="ECO:0000259" key="11">
    <source>
        <dbReference type="Pfam" id="PF00408"/>
    </source>
</evidence>
<comment type="similarity">
    <text evidence="1 8 9">Belongs to the phosphohexose mutase family.</text>
</comment>
<dbReference type="Pfam" id="PF00408">
    <property type="entry name" value="PGM_PMM_IV"/>
    <property type="match status" value="1"/>
</dbReference>
<evidence type="ECO:0000313" key="15">
    <source>
        <dbReference type="EMBL" id="QNQ09701.1"/>
    </source>
</evidence>
<feature type="binding site" evidence="8">
    <location>
        <position position="243"/>
    </location>
    <ligand>
        <name>Mg(2+)</name>
        <dbReference type="ChEBI" id="CHEBI:18420"/>
    </ligand>
</feature>
<dbReference type="GO" id="GO:0005829">
    <property type="term" value="C:cytosol"/>
    <property type="evidence" value="ECO:0007669"/>
    <property type="project" value="TreeGrafter"/>
</dbReference>
<evidence type="ECO:0000256" key="2">
    <source>
        <dbReference type="ARBA" id="ARBA00022553"/>
    </source>
</evidence>
<dbReference type="EC" id="5.4.2.10" evidence="6 8"/>
<dbReference type="Gene3D" id="3.30.310.50">
    <property type="entry name" value="Alpha-D-phosphohexomutase, C-terminal domain"/>
    <property type="match status" value="1"/>
</dbReference>
<dbReference type="KEGG" id="spap:H3Z74_00060"/>
<accession>A0A7H0LJ48</accession>
<comment type="function">
    <text evidence="8 10">Catalyzes the conversion of glucosamine-6-phosphate to glucosamine-1-phosphate.</text>
</comment>
<dbReference type="GO" id="GO:0006048">
    <property type="term" value="P:UDP-N-acetylglucosamine biosynthetic process"/>
    <property type="evidence" value="ECO:0007669"/>
    <property type="project" value="TreeGrafter"/>
</dbReference>
<reference evidence="15 16" key="1">
    <citation type="submission" date="2020-09" db="EMBL/GenBank/DDBJ databases">
        <title>Sphingomonas sp., a new species isolated from pork steak.</title>
        <authorList>
            <person name="Heidler von Heilborn D."/>
        </authorList>
    </citation>
    <scope>NUCLEOTIDE SEQUENCE [LARGE SCALE GENOMIC DNA]</scope>
    <source>
        <strain evidence="16">S8-3T</strain>
    </source>
</reference>
<keyword evidence="3 8" id="KW-0479">Metal-binding</keyword>
<dbReference type="CDD" id="cd05802">
    <property type="entry name" value="GlmM"/>
    <property type="match status" value="1"/>
</dbReference>
<feature type="modified residue" description="Phosphoserine" evidence="8">
    <location>
        <position position="102"/>
    </location>
</feature>
<dbReference type="HAMAP" id="MF_01554_B">
    <property type="entry name" value="GlmM_B"/>
    <property type="match status" value="1"/>
</dbReference>
<sequence length="446" mass="46704">MARKYFGTDGIRGATNAHPMTAAMAMKVGMAAGAHFQRGDHRHRVVIGKDTRLSGYMLESAMVAGFTSVGMDVVLLGPMPTPAVAMLTHSMRADLGVMISASHNPYADNGIKLFGPDGYKLSDEDELAIEALIDGDIPLVAGPDIGRARRVDDAKGRYIHFAKSTFPESLRLDGMRIVVDCANGAGYQVAPSALWELGADVIAIGVSPNGKNINDGVGSTAPDLLCETVVASGAQLGIALDGDADRLIVVDELGHVVDGDQLMATIASGYARAGRLKNGGLVATVMSNLGLERHLAAQGIGLIRTGVGDRQVLEAMRAQGYNVGGEQSGHIILSDYATTGDGLVAALQVLAELVWAGAPASEFLHRFDPVPQLLKNVRFKGGKPLQDESVKAVIAAAEAELAGQGRLVIRPSGTEPVIRVMAEGDDSDQVTRLVDRICDAVRVAAA</sequence>
<dbReference type="InterPro" id="IPR005846">
    <property type="entry name" value="A-D-PHexomutase_a/b/a-III"/>
</dbReference>
<comment type="PTM">
    <text evidence="8">Activated by phosphorylation.</text>
</comment>
<dbReference type="GO" id="GO:0009252">
    <property type="term" value="P:peptidoglycan biosynthetic process"/>
    <property type="evidence" value="ECO:0007669"/>
    <property type="project" value="UniProtKB-ARBA"/>
</dbReference>
<organism evidence="15 16">
    <name type="scientific">Sphingomonas alpina</name>
    <dbReference type="NCBI Taxonomy" id="653931"/>
    <lineage>
        <taxon>Bacteria</taxon>
        <taxon>Pseudomonadati</taxon>
        <taxon>Pseudomonadota</taxon>
        <taxon>Alphaproteobacteria</taxon>
        <taxon>Sphingomonadales</taxon>
        <taxon>Sphingomonadaceae</taxon>
        <taxon>Sphingomonas</taxon>
    </lineage>
</organism>
<dbReference type="InterPro" id="IPR016055">
    <property type="entry name" value="A-D-PHexomutase_a/b/a-I/II/III"/>
</dbReference>
<feature type="binding site" evidence="8">
    <location>
        <position position="241"/>
    </location>
    <ligand>
        <name>Mg(2+)</name>
        <dbReference type="ChEBI" id="CHEBI:18420"/>
    </ligand>
</feature>
<feature type="domain" description="Alpha-D-phosphohexomutase alpha/beta/alpha" evidence="12">
    <location>
        <begin position="3"/>
        <end position="134"/>
    </location>
</feature>
<dbReference type="RefSeq" id="WP_187762011.1">
    <property type="nucleotide sequence ID" value="NZ_CP061038.1"/>
</dbReference>
<feature type="binding site" description="via phosphate group" evidence="8">
    <location>
        <position position="102"/>
    </location>
    <ligand>
        <name>Mg(2+)</name>
        <dbReference type="ChEBI" id="CHEBI:18420"/>
    </ligand>
</feature>
<evidence type="ECO:0000259" key="13">
    <source>
        <dbReference type="Pfam" id="PF02879"/>
    </source>
</evidence>
<evidence type="ECO:0000313" key="16">
    <source>
        <dbReference type="Proteomes" id="UP000516148"/>
    </source>
</evidence>
<comment type="cofactor">
    <cofactor evidence="8">
        <name>Mg(2+)</name>
        <dbReference type="ChEBI" id="CHEBI:18420"/>
    </cofactor>
    <text evidence="8">Binds 1 Mg(2+) ion per subunit.</text>
</comment>
<name>A0A7H0LJ48_9SPHN</name>
<dbReference type="EMBL" id="CP061038">
    <property type="protein sequence ID" value="QNQ09701.1"/>
    <property type="molecule type" value="Genomic_DNA"/>
</dbReference>
<dbReference type="GO" id="GO:0004615">
    <property type="term" value="F:phosphomannomutase activity"/>
    <property type="evidence" value="ECO:0007669"/>
    <property type="project" value="TreeGrafter"/>
</dbReference>
<evidence type="ECO:0000256" key="7">
    <source>
        <dbReference type="ARBA" id="ARBA00068193"/>
    </source>
</evidence>
<dbReference type="InterPro" id="IPR006352">
    <property type="entry name" value="GlmM_bact"/>
</dbReference>
<dbReference type="InterPro" id="IPR050060">
    <property type="entry name" value="Phosphoglucosamine_mutase"/>
</dbReference>
<dbReference type="GO" id="GO:0008966">
    <property type="term" value="F:phosphoglucosamine mutase activity"/>
    <property type="evidence" value="ECO:0007669"/>
    <property type="project" value="UniProtKB-UniRule"/>
</dbReference>
<dbReference type="SUPFAM" id="SSF55957">
    <property type="entry name" value="Phosphoglucomutase, C-terminal domain"/>
    <property type="match status" value="1"/>
</dbReference>
<gene>
    <name evidence="8" type="primary">glmM</name>
    <name evidence="15" type="ORF">H3Z74_00060</name>
</gene>
<dbReference type="Gene3D" id="3.40.120.10">
    <property type="entry name" value="Alpha-D-Glucose-1,6-Bisphosphate, subunit A, domain 3"/>
    <property type="match status" value="3"/>
</dbReference>
<dbReference type="InterPro" id="IPR016066">
    <property type="entry name" value="A-D-PHexomutase_CS"/>
</dbReference>
<dbReference type="InterPro" id="IPR005843">
    <property type="entry name" value="A-D-PHexomutase_C"/>
</dbReference>
<evidence type="ECO:0000256" key="6">
    <source>
        <dbReference type="ARBA" id="ARBA00066330"/>
    </source>
</evidence>
<dbReference type="SUPFAM" id="SSF53738">
    <property type="entry name" value="Phosphoglucomutase, first 3 domains"/>
    <property type="match status" value="3"/>
</dbReference>
<protein>
    <recommendedName>
        <fullName evidence="7 8">Phosphoglucosamine mutase</fullName>
        <ecNumber evidence="6 8">5.4.2.10</ecNumber>
    </recommendedName>
</protein>
<dbReference type="FunFam" id="3.30.310.50:FF:000001">
    <property type="entry name" value="Phosphoglucosamine mutase"/>
    <property type="match status" value="1"/>
</dbReference>
<feature type="active site" description="Phosphoserine intermediate" evidence="8">
    <location>
        <position position="102"/>
    </location>
</feature>
<dbReference type="PRINTS" id="PR00509">
    <property type="entry name" value="PGMPMM"/>
</dbReference>
<comment type="catalytic activity">
    <reaction evidence="8 10">
        <text>alpha-D-glucosamine 1-phosphate = D-glucosamine 6-phosphate</text>
        <dbReference type="Rhea" id="RHEA:23424"/>
        <dbReference type="ChEBI" id="CHEBI:58516"/>
        <dbReference type="ChEBI" id="CHEBI:58725"/>
        <dbReference type="EC" id="5.4.2.10"/>
    </reaction>
</comment>
<evidence type="ECO:0000256" key="9">
    <source>
        <dbReference type="RuleBase" id="RU004326"/>
    </source>
</evidence>
<dbReference type="Pfam" id="PF02878">
    <property type="entry name" value="PGM_PMM_I"/>
    <property type="match status" value="1"/>
</dbReference>
<keyword evidence="16" id="KW-1185">Reference proteome</keyword>
<keyword evidence="2 8" id="KW-0597">Phosphoprotein</keyword>
<dbReference type="PANTHER" id="PTHR42946:SF1">
    <property type="entry name" value="PHOSPHOGLUCOMUTASE (ALPHA-D-GLUCOSE-1,6-BISPHOSPHATE-DEPENDENT)"/>
    <property type="match status" value="1"/>
</dbReference>
<dbReference type="Pfam" id="PF02880">
    <property type="entry name" value="PGM_PMM_III"/>
    <property type="match status" value="1"/>
</dbReference>
<dbReference type="Proteomes" id="UP000516148">
    <property type="component" value="Chromosome"/>
</dbReference>
<dbReference type="InterPro" id="IPR036900">
    <property type="entry name" value="A-D-PHexomutase_C_sf"/>
</dbReference>
<dbReference type="NCBIfam" id="NF008139">
    <property type="entry name" value="PRK10887.1"/>
    <property type="match status" value="1"/>
</dbReference>
<feature type="domain" description="Alpha-D-phosphohexomutase alpha/beta/alpha" evidence="13">
    <location>
        <begin position="157"/>
        <end position="254"/>
    </location>
</feature>
<dbReference type="InterPro" id="IPR005841">
    <property type="entry name" value="Alpha-D-phosphohexomutase_SF"/>
</dbReference>
<evidence type="ECO:0000259" key="14">
    <source>
        <dbReference type="Pfam" id="PF02880"/>
    </source>
</evidence>
<evidence type="ECO:0000256" key="5">
    <source>
        <dbReference type="ARBA" id="ARBA00023235"/>
    </source>
</evidence>
<dbReference type="NCBIfam" id="TIGR01455">
    <property type="entry name" value="glmM"/>
    <property type="match status" value="1"/>
</dbReference>
<dbReference type="InterPro" id="IPR005845">
    <property type="entry name" value="A-D-PHexomutase_a/b/a-II"/>
</dbReference>
<dbReference type="GO" id="GO:0005975">
    <property type="term" value="P:carbohydrate metabolic process"/>
    <property type="evidence" value="ECO:0007669"/>
    <property type="project" value="InterPro"/>
</dbReference>
<dbReference type="PANTHER" id="PTHR42946">
    <property type="entry name" value="PHOSPHOHEXOSE MUTASE"/>
    <property type="match status" value="1"/>
</dbReference>
<keyword evidence="5 8" id="KW-0413">Isomerase</keyword>
<dbReference type="InterPro" id="IPR005844">
    <property type="entry name" value="A-D-PHexomutase_a/b/a-I"/>
</dbReference>
<evidence type="ECO:0000256" key="10">
    <source>
        <dbReference type="RuleBase" id="RU004327"/>
    </source>
</evidence>
<dbReference type="FunFam" id="3.40.120.10:FF:000002">
    <property type="entry name" value="Phosphoglucosamine mutase"/>
    <property type="match status" value="1"/>
</dbReference>
<keyword evidence="4 8" id="KW-0460">Magnesium</keyword>
<feature type="binding site" evidence="8">
    <location>
        <position position="245"/>
    </location>
    <ligand>
        <name>Mg(2+)</name>
        <dbReference type="ChEBI" id="CHEBI:18420"/>
    </ligand>
</feature>
<feature type="domain" description="Alpha-D-phosphohexomutase alpha/beta/alpha" evidence="14">
    <location>
        <begin position="258"/>
        <end position="365"/>
    </location>
</feature>
<evidence type="ECO:0000256" key="1">
    <source>
        <dbReference type="ARBA" id="ARBA00010231"/>
    </source>
</evidence>
<evidence type="ECO:0000259" key="12">
    <source>
        <dbReference type="Pfam" id="PF02878"/>
    </source>
</evidence>
<dbReference type="AlphaFoldDB" id="A0A7H0LJ48"/>
<evidence type="ECO:0000256" key="8">
    <source>
        <dbReference type="HAMAP-Rule" id="MF_01554"/>
    </source>
</evidence>
<dbReference type="PROSITE" id="PS00710">
    <property type="entry name" value="PGM_PMM"/>
    <property type="match status" value="1"/>
</dbReference>
<evidence type="ECO:0000256" key="4">
    <source>
        <dbReference type="ARBA" id="ARBA00022842"/>
    </source>
</evidence>